<dbReference type="Pfam" id="PF00534">
    <property type="entry name" value="Glycos_transf_1"/>
    <property type="match status" value="1"/>
</dbReference>
<dbReference type="OrthoDB" id="5147801at2"/>
<keyword evidence="3" id="KW-0808">Transferase</keyword>
<dbReference type="SUPFAM" id="SSF53756">
    <property type="entry name" value="UDP-Glycosyltransferase/glycogen phosphorylase"/>
    <property type="match status" value="1"/>
</dbReference>
<feature type="domain" description="Glycosyltransferase subfamily 4-like N-terminal" evidence="2">
    <location>
        <begin position="16"/>
        <end position="170"/>
    </location>
</feature>
<accession>A0A0A8JZK7</accession>
<dbReference type="AlphaFoldDB" id="A0A0A8JZK7"/>
<dbReference type="InterPro" id="IPR028098">
    <property type="entry name" value="Glyco_trans_4-like_N"/>
</dbReference>
<dbReference type="PANTHER" id="PTHR12526">
    <property type="entry name" value="GLYCOSYLTRANSFERASE"/>
    <property type="match status" value="1"/>
</dbReference>
<feature type="domain" description="Glycosyl transferase family 1" evidence="1">
    <location>
        <begin position="184"/>
        <end position="361"/>
    </location>
</feature>
<dbReference type="RefSeq" id="WP_045369287.1">
    <property type="nucleotide sequence ID" value="NZ_AP014648.1"/>
</dbReference>
<evidence type="ECO:0000313" key="4">
    <source>
        <dbReference type="Proteomes" id="UP000031643"/>
    </source>
</evidence>
<proteinExistence type="predicted"/>
<reference evidence="3 4" key="1">
    <citation type="submission" date="2014-09" db="EMBL/GenBank/DDBJ databases">
        <title>Genome sequencing of Methyloceanibacter caenitepidi Gela4.</title>
        <authorList>
            <person name="Takeuchi M."/>
            <person name="Susumu S."/>
            <person name="Kamagata Y."/>
            <person name="Oshima K."/>
            <person name="Hattori M."/>
            <person name="Iwasaki W."/>
        </authorList>
    </citation>
    <scope>NUCLEOTIDE SEQUENCE [LARGE SCALE GENOMIC DNA]</scope>
    <source>
        <strain evidence="3 4">Gela4</strain>
    </source>
</reference>
<dbReference type="KEGG" id="mcg:GL4_0524"/>
<dbReference type="Gene3D" id="3.40.50.2000">
    <property type="entry name" value="Glycogen Phosphorylase B"/>
    <property type="match status" value="2"/>
</dbReference>
<organism evidence="3 4">
    <name type="scientific">Methyloceanibacter caenitepidi</name>
    <dbReference type="NCBI Taxonomy" id="1384459"/>
    <lineage>
        <taxon>Bacteria</taxon>
        <taxon>Pseudomonadati</taxon>
        <taxon>Pseudomonadota</taxon>
        <taxon>Alphaproteobacteria</taxon>
        <taxon>Hyphomicrobiales</taxon>
        <taxon>Hyphomicrobiaceae</taxon>
        <taxon>Methyloceanibacter</taxon>
    </lineage>
</organism>
<gene>
    <name evidence="3" type="ORF">GL4_0524</name>
</gene>
<dbReference type="EMBL" id="AP014648">
    <property type="protein sequence ID" value="BAQ15990.1"/>
    <property type="molecule type" value="Genomic_DNA"/>
</dbReference>
<dbReference type="GO" id="GO:0016757">
    <property type="term" value="F:glycosyltransferase activity"/>
    <property type="evidence" value="ECO:0007669"/>
    <property type="project" value="InterPro"/>
</dbReference>
<evidence type="ECO:0000259" key="1">
    <source>
        <dbReference type="Pfam" id="PF00534"/>
    </source>
</evidence>
<dbReference type="Proteomes" id="UP000031643">
    <property type="component" value="Chromosome"/>
</dbReference>
<sequence length="398" mass="42479">MSDVTILQVVPRLETGGSEQSTVEIAAALTQAGAKALVATEGGRLATALEAAGGEIIELPVASKNPLTILANARHLARIVEDRNVTLLHARSRAPAWSAYIAARRTGRPFVTTYHGAYSGKSQLKTFYNSVMARGDRVIANSRFTAGLINGQHTVPPEHLHVIYRGFDVSAFDADNVAPDRIARLREAWGISPEHRVVLQAARLTRWKGHPYTIEAARLLKERGQLGDAVFVFAGDTQSREDYRAELQGEIDAAGLTGVVRLVGHCDDIPAAFTLADLAVVASTRAETFGRTSIESQAAGCPVIVSDVGAAGENVVTQSAGDDFTGWVVPTADARALADCLAEALTLSPQSLAEIGQRARTHARARFALHDMQRATLAVYDELLGTELAAAFCPAKQL</sequence>
<name>A0A0A8JZK7_9HYPH</name>
<dbReference type="HOGENOM" id="CLU_009583_0_3_5"/>
<evidence type="ECO:0000313" key="3">
    <source>
        <dbReference type="EMBL" id="BAQ15990.1"/>
    </source>
</evidence>
<keyword evidence="4" id="KW-1185">Reference proteome</keyword>
<dbReference type="CDD" id="cd03819">
    <property type="entry name" value="GT4_WavL-like"/>
    <property type="match status" value="1"/>
</dbReference>
<dbReference type="PANTHER" id="PTHR12526:SF638">
    <property type="entry name" value="SPORE COAT PROTEIN SA"/>
    <property type="match status" value="1"/>
</dbReference>
<dbReference type="InterPro" id="IPR001296">
    <property type="entry name" value="Glyco_trans_1"/>
</dbReference>
<dbReference type="STRING" id="1384459.GL4_0524"/>
<dbReference type="Pfam" id="PF13439">
    <property type="entry name" value="Glyco_transf_4"/>
    <property type="match status" value="1"/>
</dbReference>
<evidence type="ECO:0000259" key="2">
    <source>
        <dbReference type="Pfam" id="PF13439"/>
    </source>
</evidence>
<protein>
    <submittedName>
        <fullName evidence="3">Glycosyltransferase</fullName>
    </submittedName>
</protein>